<evidence type="ECO:0000256" key="1">
    <source>
        <dbReference type="SAM" id="MobiDB-lite"/>
    </source>
</evidence>
<dbReference type="AlphaFoldDB" id="A0A655AQ10"/>
<protein>
    <submittedName>
        <fullName evidence="2">Uncharacterized protein</fullName>
    </submittedName>
</protein>
<evidence type="ECO:0000313" key="3">
    <source>
        <dbReference type="Proteomes" id="UP000049023"/>
    </source>
</evidence>
<name>A0A655AQ10_MYCTX</name>
<dbReference type="Proteomes" id="UP000049023">
    <property type="component" value="Unassembled WGS sequence"/>
</dbReference>
<reference evidence="2 3" key="1">
    <citation type="submission" date="2015-03" db="EMBL/GenBank/DDBJ databases">
        <authorList>
            <consortium name="Pathogen Informatics"/>
        </authorList>
    </citation>
    <scope>NUCLEOTIDE SEQUENCE [LARGE SCALE GENOMIC DNA]</scope>
    <source>
        <strain evidence="2 3">Bir 187</strain>
    </source>
</reference>
<feature type="region of interest" description="Disordered" evidence="1">
    <location>
        <begin position="1"/>
        <end position="58"/>
    </location>
</feature>
<gene>
    <name evidence="2" type="ORF">ERS027661_04287</name>
</gene>
<evidence type="ECO:0000313" key="2">
    <source>
        <dbReference type="EMBL" id="CKT38994.1"/>
    </source>
</evidence>
<organism evidence="2 3">
    <name type="scientific">Mycobacterium tuberculosis</name>
    <dbReference type="NCBI Taxonomy" id="1773"/>
    <lineage>
        <taxon>Bacteria</taxon>
        <taxon>Bacillati</taxon>
        <taxon>Actinomycetota</taxon>
        <taxon>Actinomycetes</taxon>
        <taxon>Mycobacteriales</taxon>
        <taxon>Mycobacteriaceae</taxon>
        <taxon>Mycobacterium</taxon>
        <taxon>Mycobacterium tuberculosis complex</taxon>
    </lineage>
</organism>
<accession>A0A655AQ10</accession>
<proteinExistence type="predicted"/>
<dbReference type="EMBL" id="CNFU01001401">
    <property type="protein sequence ID" value="CKT38994.1"/>
    <property type="molecule type" value="Genomic_DNA"/>
</dbReference>
<sequence length="58" mass="5904">MIPAPNVRAVSAGRQPSAKPMAPKMMACKNTTATTASDLPAMIPQTGSGVAPSRLRAP</sequence>